<evidence type="ECO:0000313" key="12">
    <source>
        <dbReference type="Proteomes" id="UP000694845"/>
    </source>
</evidence>
<keyword evidence="6 10" id="KW-0732">Signal</keyword>
<evidence type="ECO:0000256" key="6">
    <source>
        <dbReference type="ARBA" id="ARBA00022729"/>
    </source>
</evidence>
<dbReference type="OrthoDB" id="6493004at2759"/>
<evidence type="ECO:0000256" key="8">
    <source>
        <dbReference type="ARBA" id="ARBA00029634"/>
    </source>
</evidence>
<protein>
    <recommendedName>
        <fullName evidence="3">Bursicon</fullName>
    </recommendedName>
    <alternativeName>
        <fullName evidence="8">Bursicon subunit alpha</fullName>
    </alternativeName>
</protein>
<gene>
    <name evidence="13" type="primary">LOC110973551</name>
</gene>
<dbReference type="InterPro" id="IPR004133">
    <property type="entry name" value="DAN_dom"/>
</dbReference>
<dbReference type="KEGG" id="aplc:110973551"/>
<dbReference type="GeneID" id="110973551"/>
<dbReference type="GO" id="GO:0038098">
    <property type="term" value="P:sequestering of BMP from receptor via BMP binding"/>
    <property type="evidence" value="ECO:0007669"/>
    <property type="project" value="TreeGrafter"/>
</dbReference>
<evidence type="ECO:0000256" key="9">
    <source>
        <dbReference type="PROSITE-ProRule" id="PRU00039"/>
    </source>
</evidence>
<comment type="subcellular location">
    <subcellularLocation>
        <location evidence="1">Secreted</location>
    </subcellularLocation>
</comment>
<accession>A0A8B7XH66</accession>
<dbReference type="Pfam" id="PF03045">
    <property type="entry name" value="DAN"/>
    <property type="match status" value="1"/>
</dbReference>
<dbReference type="GO" id="GO:0005179">
    <property type="term" value="F:hormone activity"/>
    <property type="evidence" value="ECO:0007669"/>
    <property type="project" value="UniProtKB-KW"/>
</dbReference>
<dbReference type="PANTHER" id="PTHR15283:SF7">
    <property type="entry name" value="BURSICON"/>
    <property type="match status" value="1"/>
</dbReference>
<dbReference type="Proteomes" id="UP000694845">
    <property type="component" value="Unplaced"/>
</dbReference>
<feature type="domain" description="CTCK" evidence="11">
    <location>
        <begin position="32"/>
        <end position="123"/>
    </location>
</feature>
<proteinExistence type="predicted"/>
<evidence type="ECO:0000256" key="5">
    <source>
        <dbReference type="ARBA" id="ARBA00022702"/>
    </source>
</evidence>
<keyword evidence="7 9" id="KW-1015">Disulfide bond</keyword>
<dbReference type="OMA" id="CCQESDH"/>
<name>A0A8B7XH66_ACAPL</name>
<dbReference type="GO" id="GO:0009887">
    <property type="term" value="P:animal organ morphogenesis"/>
    <property type="evidence" value="ECO:0007669"/>
    <property type="project" value="TreeGrafter"/>
</dbReference>
<evidence type="ECO:0000256" key="1">
    <source>
        <dbReference type="ARBA" id="ARBA00004613"/>
    </source>
</evidence>
<dbReference type="PANTHER" id="PTHR15283">
    <property type="entry name" value="GREMLIN 1"/>
    <property type="match status" value="1"/>
</dbReference>
<organism evidence="12 13">
    <name type="scientific">Acanthaster planci</name>
    <name type="common">Crown-of-thorns starfish</name>
    <dbReference type="NCBI Taxonomy" id="133434"/>
    <lineage>
        <taxon>Eukaryota</taxon>
        <taxon>Metazoa</taxon>
        <taxon>Echinodermata</taxon>
        <taxon>Eleutherozoa</taxon>
        <taxon>Asterozoa</taxon>
        <taxon>Asteroidea</taxon>
        <taxon>Valvatacea</taxon>
        <taxon>Valvatida</taxon>
        <taxon>Acanthasteridae</taxon>
        <taxon>Acanthaster</taxon>
    </lineage>
</organism>
<evidence type="ECO:0000313" key="13">
    <source>
        <dbReference type="RefSeq" id="XP_022080139.1"/>
    </source>
</evidence>
<evidence type="ECO:0000259" key="11">
    <source>
        <dbReference type="PROSITE" id="PS01225"/>
    </source>
</evidence>
<feature type="disulfide bond" evidence="9">
    <location>
        <begin position="50"/>
        <end position="99"/>
    </location>
</feature>
<dbReference type="AlphaFoldDB" id="A0A8B7XH66"/>
<dbReference type="SMART" id="SM00041">
    <property type="entry name" value="CT"/>
    <property type="match status" value="1"/>
</dbReference>
<keyword evidence="4" id="KW-0964">Secreted</keyword>
<evidence type="ECO:0000256" key="4">
    <source>
        <dbReference type="ARBA" id="ARBA00022525"/>
    </source>
</evidence>
<reference evidence="13" key="1">
    <citation type="submission" date="2025-08" db="UniProtKB">
        <authorList>
            <consortium name="RefSeq"/>
        </authorList>
    </citation>
    <scope>IDENTIFICATION</scope>
</reference>
<dbReference type="GO" id="GO:0005615">
    <property type="term" value="C:extracellular space"/>
    <property type="evidence" value="ECO:0007669"/>
    <property type="project" value="TreeGrafter"/>
</dbReference>
<feature type="signal peptide" evidence="10">
    <location>
        <begin position="1"/>
        <end position="34"/>
    </location>
</feature>
<dbReference type="InterPro" id="IPR029034">
    <property type="entry name" value="Cystine-knot_cytokine"/>
</dbReference>
<dbReference type="PROSITE" id="PS01225">
    <property type="entry name" value="CTCK_2"/>
    <property type="match status" value="1"/>
</dbReference>
<sequence>MEPSHPSTNTSATVMVKCALIALLLSGLISQCSATCRRQALIHLIDHEGCTLRRVPSFGCRGTCTSYSRVSPTDYTRMERSCQCCQESDHMMRGVRLNCPELFPSTKVVEVKVAMSCTCRPCHGGSGVPSETRLEDLLQ</sequence>
<comment type="caution">
    <text evidence="9">Lacks conserved residue(s) required for the propagation of feature annotation.</text>
</comment>
<comment type="subunit">
    <text evidence="2">Heterodimer of burs and pburs.</text>
</comment>
<dbReference type="RefSeq" id="XP_022080139.1">
    <property type="nucleotide sequence ID" value="XM_022224447.1"/>
</dbReference>
<keyword evidence="5" id="KW-0372">Hormone</keyword>
<dbReference type="GO" id="GO:0036122">
    <property type="term" value="F:BMP binding"/>
    <property type="evidence" value="ECO:0007669"/>
    <property type="project" value="TreeGrafter"/>
</dbReference>
<evidence type="ECO:0000256" key="7">
    <source>
        <dbReference type="ARBA" id="ARBA00023157"/>
    </source>
</evidence>
<dbReference type="Gene3D" id="2.10.90.10">
    <property type="entry name" value="Cystine-knot cytokines"/>
    <property type="match status" value="1"/>
</dbReference>
<dbReference type="InterPro" id="IPR006207">
    <property type="entry name" value="Cys_knot_C"/>
</dbReference>
<keyword evidence="12" id="KW-1185">Reference proteome</keyword>
<evidence type="ECO:0000256" key="10">
    <source>
        <dbReference type="SAM" id="SignalP"/>
    </source>
</evidence>
<evidence type="ECO:0000256" key="2">
    <source>
        <dbReference type="ARBA" id="ARBA00011633"/>
    </source>
</evidence>
<feature type="chain" id="PRO_5034717869" description="Bursicon" evidence="10">
    <location>
        <begin position="35"/>
        <end position="139"/>
    </location>
</feature>
<evidence type="ECO:0000256" key="3">
    <source>
        <dbReference type="ARBA" id="ARBA00018035"/>
    </source>
</evidence>